<keyword evidence="5 6" id="KW-0378">Hydrolase</keyword>
<comment type="caution">
    <text evidence="8">The sequence shown here is derived from an EMBL/GenBank/DDBJ whole genome shotgun (WGS) entry which is preliminary data.</text>
</comment>
<dbReference type="GO" id="GO:0043171">
    <property type="term" value="P:peptide catabolic process"/>
    <property type="evidence" value="ECO:0007669"/>
    <property type="project" value="UniProtKB-UniRule"/>
</dbReference>
<dbReference type="InterPro" id="IPR019500">
    <property type="entry name" value="Pep_S46"/>
</dbReference>
<feature type="signal peptide" evidence="6">
    <location>
        <begin position="1"/>
        <end position="28"/>
    </location>
</feature>
<evidence type="ECO:0000313" key="9">
    <source>
        <dbReference type="EMBL" id="RFM25556.1"/>
    </source>
</evidence>
<feature type="region of interest" description="Disordered" evidence="7">
    <location>
        <begin position="700"/>
        <end position="726"/>
    </location>
</feature>
<reference evidence="8" key="2">
    <citation type="submission" date="2017-08" db="EMBL/GenBank/DDBJ databases">
        <authorList>
            <person name="de Groot N.N."/>
        </authorList>
    </citation>
    <scope>NUCLEOTIDE SEQUENCE</scope>
    <source>
        <strain evidence="8">OS</strain>
    </source>
</reference>
<dbReference type="GO" id="GO:0006508">
    <property type="term" value="P:proteolysis"/>
    <property type="evidence" value="ECO:0007669"/>
    <property type="project" value="UniProtKB-KW"/>
</dbReference>
<keyword evidence="4 6" id="KW-0732">Signal</keyword>
<keyword evidence="3 6" id="KW-0645">Protease</keyword>
<comment type="function">
    <text evidence="6">Catalyzes the removal of dipeptides from the N-terminus of oligopeptides.</text>
</comment>
<evidence type="ECO:0000256" key="6">
    <source>
        <dbReference type="RuleBase" id="RU366067"/>
    </source>
</evidence>
<dbReference type="AlphaFoldDB" id="A0A395M3Q8"/>
<evidence type="ECO:0000256" key="4">
    <source>
        <dbReference type="ARBA" id="ARBA00022729"/>
    </source>
</evidence>
<name>A0A395M3Q8_9BACT</name>
<evidence type="ECO:0000256" key="1">
    <source>
        <dbReference type="ARBA" id="ARBA00010491"/>
    </source>
</evidence>
<evidence type="ECO:0000313" key="8">
    <source>
        <dbReference type="EMBL" id="RFM25390.1"/>
    </source>
</evidence>
<dbReference type="SUPFAM" id="SSF50494">
    <property type="entry name" value="Trypsin-like serine proteases"/>
    <property type="match status" value="1"/>
</dbReference>
<dbReference type="PANTHER" id="PTHR38469">
    <property type="entry name" value="PERIPLASMIC PEPTIDASE SUBFAMILY S1B"/>
    <property type="match status" value="1"/>
</dbReference>
<dbReference type="EC" id="3.4.14.-" evidence="6"/>
<feature type="chain" id="PRO_5034114304" description="Dipeptidyl-peptidase" evidence="6">
    <location>
        <begin position="29"/>
        <end position="726"/>
    </location>
</feature>
<keyword evidence="2 6" id="KW-0031">Aminopeptidase</keyword>
<organism evidence="8 10">
    <name type="scientific">Candidatus Thermochlorobacter aerophilus</name>
    <dbReference type="NCBI Taxonomy" id="1868324"/>
    <lineage>
        <taxon>Bacteria</taxon>
        <taxon>Pseudomonadati</taxon>
        <taxon>Chlorobiota</taxon>
        <taxon>Chlorobiia</taxon>
        <taxon>Chlorobiales</taxon>
        <taxon>Candidatus Thermochlorobacteriaceae</taxon>
        <taxon>Candidatus Thermochlorobacter</taxon>
    </lineage>
</organism>
<evidence type="ECO:0000256" key="3">
    <source>
        <dbReference type="ARBA" id="ARBA00022670"/>
    </source>
</evidence>
<dbReference type="EMBL" id="PHFL01000007">
    <property type="protein sequence ID" value="RFM25390.1"/>
    <property type="molecule type" value="Genomic_DNA"/>
</dbReference>
<comment type="similarity">
    <text evidence="1 6">Belongs to the peptidase S46 family.</text>
</comment>
<accession>A0A395M3Q8</accession>
<keyword evidence="6" id="KW-0720">Serine protease</keyword>
<dbReference type="GO" id="GO:0070009">
    <property type="term" value="F:serine-type aminopeptidase activity"/>
    <property type="evidence" value="ECO:0007669"/>
    <property type="project" value="UniProtKB-UniRule"/>
</dbReference>
<gene>
    <name evidence="9" type="ORF">D0433_00385</name>
    <name evidence="8" type="ORF">D0433_01705</name>
</gene>
<evidence type="ECO:0000256" key="7">
    <source>
        <dbReference type="SAM" id="MobiDB-lite"/>
    </source>
</evidence>
<reference evidence="8 10" key="1">
    <citation type="journal article" date="2011" name="ISME J.">
        <title>Community ecology of hot spring cyanobacterial mats: predominant populations and their functional potential.</title>
        <authorList>
            <person name="Klatt C.G."/>
            <person name="Wood J.M."/>
            <person name="Rusch D.B."/>
            <person name="Bateson M.M."/>
            <person name="Hamamura N."/>
            <person name="Heidelberg J.F."/>
            <person name="Grossman A.R."/>
            <person name="Bhaya D."/>
            <person name="Cohan F.M."/>
            <person name="Kuhl M."/>
            <person name="Bryant D.A."/>
            <person name="Ward D.M."/>
        </authorList>
    </citation>
    <scope>NUCLEOTIDE SEQUENCE [LARGE SCALE GENOMIC DNA]</scope>
    <source>
        <strain evidence="8">OS</strain>
    </source>
</reference>
<dbReference type="Pfam" id="PF10459">
    <property type="entry name" value="Peptidase_S46"/>
    <property type="match status" value="1"/>
</dbReference>
<dbReference type="GO" id="GO:0008239">
    <property type="term" value="F:dipeptidyl-peptidase activity"/>
    <property type="evidence" value="ECO:0007669"/>
    <property type="project" value="UniProtKB-UniRule"/>
</dbReference>
<dbReference type="InterPro" id="IPR009003">
    <property type="entry name" value="Peptidase_S1_PA"/>
</dbReference>
<dbReference type="PANTHER" id="PTHR38469:SF1">
    <property type="entry name" value="PERIPLASMIC PEPTIDASE SUBFAMILY S1B"/>
    <property type="match status" value="1"/>
</dbReference>
<sequence>MWRYKKTAVFVQLLSWSLLFIFADSGFAQFPFNPDTVRAGRFDNGKMWTFDNPPVEFFAKEYGFRPDEAWLARARRAALRFTEAGGTGSFVSPNGLIMTNHHIAREVVMQIERKGENFNENGFYAASRAEERRVPGLFVDQLEKIADVTERVQAELAKAKSDDERVRLREQVLQQLEDEYSRKPEWQNLVVQAITFYSGAKYSLYGFRRYSDIRLVFLPELQLGYFGGDPDNFTYPRYALDVAFFRAYDENGNPCETPDYYKFNTDGVRENELVFVVGNPGSTERLSTIAQLEYNRDVLLPAQLRFLRARSAILKAYNQTAKSDSILNVIFSYENSIKAFSGQLRGLHDAYLFARKKAFEKEFRAKVAANPALRSEEKIWDEIRNIYSELRKIAPTRFGLNPQGEGLETAFLLLRLARLKEVGDTGQVAQVQTLILAAKPSEKSLETALLAAHLEIARDYLGSTDEYVKAALQNKSPAEAAEQLVASSKLYDQEFVRNLVTKAPAEINAVQDPLMQLMKIALPRFLDANRKSFELSAKADGLKARLAKLFFDVYGTDTPPDATFSLRINDGVVKGYEYNGTEAPVKTTFFGLYDRYYSHDKKYPWSLPKRWLSPPMELLAMPLNFVTTNDIIGGNSGSAVINKNLEAVGLIFDGNIESLPGSFIYTTESNRAVAVHVGGIVAALKYIYDASALVEELTGEKPKMQVQPAKPQSEKPDVKKPASKKR</sequence>
<evidence type="ECO:0000313" key="10">
    <source>
        <dbReference type="Proteomes" id="UP000266389"/>
    </source>
</evidence>
<dbReference type="Proteomes" id="UP000266389">
    <property type="component" value="Unassembled WGS sequence"/>
</dbReference>
<dbReference type="EMBL" id="PHFL01000001">
    <property type="protein sequence ID" value="RFM25556.1"/>
    <property type="molecule type" value="Genomic_DNA"/>
</dbReference>
<evidence type="ECO:0000256" key="2">
    <source>
        <dbReference type="ARBA" id="ARBA00022438"/>
    </source>
</evidence>
<proteinExistence type="inferred from homology"/>
<evidence type="ECO:0000256" key="5">
    <source>
        <dbReference type="ARBA" id="ARBA00022801"/>
    </source>
</evidence>
<protein>
    <recommendedName>
        <fullName evidence="6">Dipeptidyl-peptidase</fullName>
        <ecNumber evidence="6">3.4.14.-</ecNumber>
    </recommendedName>
</protein>